<comment type="catalytic activity">
    <reaction evidence="3">
        <text>glucuronate acceptor + UDP-alpha-D-glucuronate = acceptor beta-D-glucuronoside + UDP + H(+)</text>
        <dbReference type="Rhea" id="RHEA:21032"/>
        <dbReference type="ChEBI" id="CHEBI:15378"/>
        <dbReference type="ChEBI" id="CHEBI:58052"/>
        <dbReference type="ChEBI" id="CHEBI:58223"/>
        <dbReference type="ChEBI" id="CHEBI:132367"/>
        <dbReference type="ChEBI" id="CHEBI:132368"/>
        <dbReference type="EC" id="2.4.1.17"/>
    </reaction>
</comment>
<feature type="non-terminal residue" evidence="4">
    <location>
        <position position="363"/>
    </location>
</feature>
<dbReference type="AlphaFoldDB" id="A0A3S3PP04"/>
<evidence type="ECO:0000256" key="1">
    <source>
        <dbReference type="ARBA" id="ARBA00022679"/>
    </source>
</evidence>
<dbReference type="CDD" id="cd03784">
    <property type="entry name" value="GT1_Gtf-like"/>
    <property type="match status" value="1"/>
</dbReference>
<comment type="subcellular location">
    <subcellularLocation>
        <location evidence="3">Membrane</location>
        <topology evidence="3">Single-pass membrane protein</topology>
    </subcellularLocation>
</comment>
<gene>
    <name evidence="4" type="ORF">B4U79_05671</name>
</gene>
<dbReference type="OrthoDB" id="5835829at2759"/>
<protein>
    <recommendedName>
        <fullName evidence="3">UDP-glucuronosyltransferase</fullName>
        <ecNumber evidence="3">2.4.1.17</ecNumber>
    </recommendedName>
</protein>
<evidence type="ECO:0000256" key="2">
    <source>
        <dbReference type="RuleBase" id="RU003718"/>
    </source>
</evidence>
<dbReference type="EMBL" id="NCKU01004832">
    <property type="protein sequence ID" value="RWS05381.1"/>
    <property type="molecule type" value="Genomic_DNA"/>
</dbReference>
<keyword evidence="1 2" id="KW-0808">Transferase</keyword>
<evidence type="ECO:0000313" key="5">
    <source>
        <dbReference type="Proteomes" id="UP000285301"/>
    </source>
</evidence>
<dbReference type="SUPFAM" id="SSF53756">
    <property type="entry name" value="UDP-Glycosyltransferase/glycogen phosphorylase"/>
    <property type="match status" value="1"/>
</dbReference>
<evidence type="ECO:0000313" key="4">
    <source>
        <dbReference type="EMBL" id="RWS05381.1"/>
    </source>
</evidence>
<dbReference type="InterPro" id="IPR035595">
    <property type="entry name" value="UDP_glycos_trans_CS"/>
</dbReference>
<dbReference type="EC" id="2.4.1.17" evidence="3"/>
<organism evidence="4 5">
    <name type="scientific">Dinothrombium tinctorium</name>
    <dbReference type="NCBI Taxonomy" id="1965070"/>
    <lineage>
        <taxon>Eukaryota</taxon>
        <taxon>Metazoa</taxon>
        <taxon>Ecdysozoa</taxon>
        <taxon>Arthropoda</taxon>
        <taxon>Chelicerata</taxon>
        <taxon>Arachnida</taxon>
        <taxon>Acari</taxon>
        <taxon>Acariformes</taxon>
        <taxon>Trombidiformes</taxon>
        <taxon>Prostigmata</taxon>
        <taxon>Anystina</taxon>
        <taxon>Parasitengona</taxon>
        <taxon>Trombidioidea</taxon>
        <taxon>Trombidiidae</taxon>
        <taxon>Dinothrombium</taxon>
    </lineage>
</organism>
<reference evidence="4 5" key="1">
    <citation type="journal article" date="2018" name="Gigascience">
        <title>Genomes of trombidid mites reveal novel predicted allergens and laterally-transferred genes associated with secondary metabolism.</title>
        <authorList>
            <person name="Dong X."/>
            <person name="Chaisiri K."/>
            <person name="Xia D."/>
            <person name="Armstrong S.D."/>
            <person name="Fang Y."/>
            <person name="Donnelly M.J."/>
            <person name="Kadowaki T."/>
            <person name="McGarry J.W."/>
            <person name="Darby A.C."/>
            <person name="Makepeace B.L."/>
        </authorList>
    </citation>
    <scope>NUCLEOTIDE SEQUENCE [LARGE SCALE GENOMIC DNA]</scope>
    <source>
        <strain evidence="4">UoL-WK</strain>
    </source>
</reference>
<accession>A0A3S3PP04</accession>
<dbReference type="InterPro" id="IPR050426">
    <property type="entry name" value="Glycosyltransferase_28"/>
</dbReference>
<keyword evidence="2" id="KW-0328">Glycosyltransferase</keyword>
<dbReference type="Proteomes" id="UP000285301">
    <property type="component" value="Unassembled WGS sequence"/>
</dbReference>
<dbReference type="InterPro" id="IPR002213">
    <property type="entry name" value="UDP_glucos_trans"/>
</dbReference>
<dbReference type="Gene3D" id="3.40.50.2000">
    <property type="entry name" value="Glycogen Phosphorylase B"/>
    <property type="match status" value="2"/>
</dbReference>
<dbReference type="GO" id="GO:0016020">
    <property type="term" value="C:membrane"/>
    <property type="evidence" value="ECO:0007669"/>
    <property type="project" value="UniProtKB-SubCell"/>
</dbReference>
<comment type="similarity">
    <text evidence="2">Belongs to the UDP-glycosyltransferase family.</text>
</comment>
<name>A0A3S3PP04_9ACAR</name>
<keyword evidence="5" id="KW-1185">Reference proteome</keyword>
<evidence type="ECO:0000256" key="3">
    <source>
        <dbReference type="RuleBase" id="RU362059"/>
    </source>
</evidence>
<sequence length="363" mass="41572">MENIQEDRSTILCVSISAAGHVNTVLGIANELKQRNHRVVFVTDKRCKGKFEKFGIEEELYDENEIVGKRESDFLSDAFSESLTEVLRKPIIERLASLFNIIKSFVELSNALYETHVEIVSRVKPNIIIVDSLVPFPGLLTANKPIIFVCSTSPLIAIDDDRLPPFALGLPLEDKRESEKQRKVLIEYRKPLWLEINKKLEEYNLPALREYRLQHVSTNLNVYVYPKPLMDDYLRLCPLGDEWFGLDHSIRPSEEKFQLPPNFKNEGEKLIYLSLVGLMSRLVKFLAKCKHKIIVVTGQNHAKYELAENMWGAPFLPQLQILPLVDLVITHGGNNTFIESLYFGKPMIIFPLLADQPDNAQRA</sequence>
<dbReference type="GO" id="GO:0015020">
    <property type="term" value="F:glucuronosyltransferase activity"/>
    <property type="evidence" value="ECO:0007669"/>
    <property type="project" value="UniProtKB-EC"/>
</dbReference>
<dbReference type="PANTHER" id="PTHR48050:SF13">
    <property type="entry name" value="STEROL 3-BETA-GLUCOSYLTRANSFERASE UGT80A2"/>
    <property type="match status" value="1"/>
</dbReference>
<dbReference type="PANTHER" id="PTHR48050">
    <property type="entry name" value="STEROL 3-BETA-GLUCOSYLTRANSFERASE"/>
    <property type="match status" value="1"/>
</dbReference>
<dbReference type="PROSITE" id="PS00375">
    <property type="entry name" value="UDPGT"/>
    <property type="match status" value="1"/>
</dbReference>
<proteinExistence type="inferred from homology"/>
<dbReference type="Pfam" id="PF00201">
    <property type="entry name" value="UDPGT"/>
    <property type="match status" value="1"/>
</dbReference>
<comment type="caution">
    <text evidence="4">The sequence shown here is derived from an EMBL/GenBank/DDBJ whole genome shotgun (WGS) entry which is preliminary data.</text>
</comment>